<dbReference type="PANTHER" id="PTHR34992">
    <property type="entry name" value="HYPHAL ANASTAMOSIS-7 PROTEIN"/>
    <property type="match status" value="1"/>
</dbReference>
<evidence type="ECO:0000256" key="2">
    <source>
        <dbReference type="ARBA" id="ARBA00022475"/>
    </source>
</evidence>
<reference evidence="9" key="1">
    <citation type="submission" date="2019-10" db="EMBL/GenBank/DDBJ databases">
        <authorList>
            <consortium name="DOE Joint Genome Institute"/>
            <person name="Kuo A."/>
            <person name="Miyauchi S."/>
            <person name="Kiss E."/>
            <person name="Drula E."/>
            <person name="Kohler A."/>
            <person name="Sanchez-Garcia M."/>
            <person name="Andreopoulos B."/>
            <person name="Barry K.W."/>
            <person name="Bonito G."/>
            <person name="Buee M."/>
            <person name="Carver A."/>
            <person name="Chen C."/>
            <person name="Cichocki N."/>
            <person name="Clum A."/>
            <person name="Culley D."/>
            <person name="Crous P.W."/>
            <person name="Fauchery L."/>
            <person name="Girlanda M."/>
            <person name="Hayes R."/>
            <person name="Keri Z."/>
            <person name="LaButti K."/>
            <person name="Lipzen A."/>
            <person name="Lombard V."/>
            <person name="Magnuson J."/>
            <person name="Maillard F."/>
            <person name="Morin E."/>
            <person name="Murat C."/>
            <person name="Nolan M."/>
            <person name="Ohm R."/>
            <person name="Pangilinan J."/>
            <person name="Pereira M."/>
            <person name="Perotto S."/>
            <person name="Peter M."/>
            <person name="Riley R."/>
            <person name="Sitrit Y."/>
            <person name="Stielow B."/>
            <person name="Szollosi G."/>
            <person name="Zifcakova L."/>
            <person name="Stursova M."/>
            <person name="Spatafora J.W."/>
            <person name="Tedersoo L."/>
            <person name="Vaario L.-M."/>
            <person name="Yamada A."/>
            <person name="Yan M."/>
            <person name="Wang P."/>
            <person name="Xu J."/>
            <person name="Bruns T."/>
            <person name="Baldrian P."/>
            <person name="Vilgalys R."/>
            <person name="Henrissat B."/>
            <person name="Grigoriev I.V."/>
            <person name="Hibbett D."/>
            <person name="Nagy L.G."/>
            <person name="Martin F.M."/>
        </authorList>
    </citation>
    <scope>NUCLEOTIDE SEQUENCE</scope>
    <source>
        <strain evidence="9">Prilba</strain>
    </source>
</reference>
<evidence type="ECO:0000256" key="4">
    <source>
        <dbReference type="ARBA" id="ARBA00022729"/>
    </source>
</evidence>
<reference evidence="9" key="2">
    <citation type="journal article" date="2020" name="Nat. Commun.">
        <title>Large-scale genome sequencing of mycorrhizal fungi provides insights into the early evolution of symbiotic traits.</title>
        <authorList>
            <person name="Miyauchi S."/>
            <person name="Kiss E."/>
            <person name="Kuo A."/>
            <person name="Drula E."/>
            <person name="Kohler A."/>
            <person name="Sanchez-Garcia M."/>
            <person name="Morin E."/>
            <person name="Andreopoulos B."/>
            <person name="Barry K.W."/>
            <person name="Bonito G."/>
            <person name="Buee M."/>
            <person name="Carver A."/>
            <person name="Chen C."/>
            <person name="Cichocki N."/>
            <person name="Clum A."/>
            <person name="Culley D."/>
            <person name="Crous P.W."/>
            <person name="Fauchery L."/>
            <person name="Girlanda M."/>
            <person name="Hayes R.D."/>
            <person name="Keri Z."/>
            <person name="LaButti K."/>
            <person name="Lipzen A."/>
            <person name="Lombard V."/>
            <person name="Magnuson J."/>
            <person name="Maillard F."/>
            <person name="Murat C."/>
            <person name="Nolan M."/>
            <person name="Ohm R.A."/>
            <person name="Pangilinan J."/>
            <person name="Pereira M.F."/>
            <person name="Perotto S."/>
            <person name="Peter M."/>
            <person name="Pfister S."/>
            <person name="Riley R."/>
            <person name="Sitrit Y."/>
            <person name="Stielow J.B."/>
            <person name="Szollosi G."/>
            <person name="Zifcakova L."/>
            <person name="Stursova M."/>
            <person name="Spatafora J.W."/>
            <person name="Tedersoo L."/>
            <person name="Vaario L.M."/>
            <person name="Yamada A."/>
            <person name="Yan M."/>
            <person name="Wang P."/>
            <person name="Xu J."/>
            <person name="Bruns T."/>
            <person name="Baldrian P."/>
            <person name="Vilgalys R."/>
            <person name="Dunand C."/>
            <person name="Henrissat B."/>
            <person name="Grigoriev I.V."/>
            <person name="Hibbett D."/>
            <person name="Nagy L.G."/>
            <person name="Martin F.M."/>
        </authorList>
    </citation>
    <scope>NUCLEOTIDE SEQUENCE</scope>
    <source>
        <strain evidence="9">Prilba</strain>
    </source>
</reference>
<evidence type="ECO:0000256" key="3">
    <source>
        <dbReference type="ARBA" id="ARBA00022622"/>
    </source>
</evidence>
<sequence length="245" mass="26080">MRTCSLPGLTPGFEYKRMSVLLEEFFSFPGYCPVNWPDRCTGVDKKLTAEMRFSTFALLTGAITVVNAHFQLAFPPPRGPFDDDNEVNFCDNYINAVSNRSEFPLSGGFVTLNSEHPKWSLGILLSTAQDPTSFNNFTNSSGGQQLARNFASATGSGGFCIPLDLSNTGISGVSDGANVTLQFLYNGGDGNLYQCADLTLAQNFTIPSNITCSNSTATNSTSAASGITTTGYAGALGFLVSLFTV</sequence>
<keyword evidence="10" id="KW-1185">Reference proteome</keyword>
<accession>A0A9P5MX47</accession>
<dbReference type="InterPro" id="IPR046936">
    <property type="entry name" value="BIM1-like"/>
</dbReference>
<evidence type="ECO:0000256" key="1">
    <source>
        <dbReference type="ARBA" id="ARBA00004609"/>
    </source>
</evidence>
<dbReference type="Proteomes" id="UP000759537">
    <property type="component" value="Unassembled WGS sequence"/>
</dbReference>
<evidence type="ECO:0000313" key="9">
    <source>
        <dbReference type="EMBL" id="KAF8480957.1"/>
    </source>
</evidence>
<protein>
    <recommendedName>
        <fullName evidence="8">Copper acquisition factor BIM1-like domain-containing protein</fullName>
    </recommendedName>
</protein>
<evidence type="ECO:0000259" key="8">
    <source>
        <dbReference type="Pfam" id="PF20238"/>
    </source>
</evidence>
<gene>
    <name evidence="9" type="ORF">DFH94DRAFT_737059</name>
</gene>
<name>A0A9P5MX47_9AGAM</name>
<dbReference type="InterPro" id="IPR046530">
    <property type="entry name" value="BIM1-like_dom"/>
</dbReference>
<dbReference type="GO" id="GO:0005886">
    <property type="term" value="C:plasma membrane"/>
    <property type="evidence" value="ECO:0007669"/>
    <property type="project" value="UniProtKB-SubCell"/>
</dbReference>
<dbReference type="EMBL" id="WHVB01000007">
    <property type="protein sequence ID" value="KAF8480957.1"/>
    <property type="molecule type" value="Genomic_DNA"/>
</dbReference>
<keyword evidence="6" id="KW-0325">Glycoprotein</keyword>
<dbReference type="Pfam" id="PF20238">
    <property type="entry name" value="BIM1-like_dom"/>
    <property type="match status" value="1"/>
</dbReference>
<evidence type="ECO:0000256" key="7">
    <source>
        <dbReference type="ARBA" id="ARBA00023288"/>
    </source>
</evidence>
<comment type="subcellular location">
    <subcellularLocation>
        <location evidence="1">Cell membrane</location>
        <topology evidence="1">Lipid-anchor</topology>
        <topology evidence="1">GPI-anchor</topology>
    </subcellularLocation>
</comment>
<evidence type="ECO:0000256" key="5">
    <source>
        <dbReference type="ARBA" id="ARBA00023136"/>
    </source>
</evidence>
<keyword evidence="2" id="KW-1003">Cell membrane</keyword>
<feature type="domain" description="Copper acquisition factor BIM1-like" evidence="8">
    <location>
        <begin position="67"/>
        <end position="216"/>
    </location>
</feature>
<dbReference type="CDD" id="cd21176">
    <property type="entry name" value="LPMO_auxiliary-like"/>
    <property type="match status" value="1"/>
</dbReference>
<dbReference type="AlphaFoldDB" id="A0A9P5MX47"/>
<keyword evidence="3" id="KW-0336">GPI-anchor</keyword>
<dbReference type="GO" id="GO:0098552">
    <property type="term" value="C:side of membrane"/>
    <property type="evidence" value="ECO:0007669"/>
    <property type="project" value="UniProtKB-KW"/>
</dbReference>
<keyword evidence="7" id="KW-0449">Lipoprotein</keyword>
<dbReference type="OrthoDB" id="2146436at2759"/>
<evidence type="ECO:0000256" key="6">
    <source>
        <dbReference type="ARBA" id="ARBA00023180"/>
    </source>
</evidence>
<proteinExistence type="predicted"/>
<comment type="caution">
    <text evidence="9">The sequence shown here is derived from an EMBL/GenBank/DDBJ whole genome shotgun (WGS) entry which is preliminary data.</text>
</comment>
<organism evidence="9 10">
    <name type="scientific">Russula ochroleuca</name>
    <dbReference type="NCBI Taxonomy" id="152965"/>
    <lineage>
        <taxon>Eukaryota</taxon>
        <taxon>Fungi</taxon>
        <taxon>Dikarya</taxon>
        <taxon>Basidiomycota</taxon>
        <taxon>Agaricomycotina</taxon>
        <taxon>Agaricomycetes</taxon>
        <taxon>Russulales</taxon>
        <taxon>Russulaceae</taxon>
        <taxon>Russula</taxon>
    </lineage>
</organism>
<keyword evidence="5" id="KW-0472">Membrane</keyword>
<keyword evidence="4" id="KW-0732">Signal</keyword>
<evidence type="ECO:0000313" key="10">
    <source>
        <dbReference type="Proteomes" id="UP000759537"/>
    </source>
</evidence>